<gene>
    <name evidence="1" type="ORF">STPYR_11084</name>
</gene>
<evidence type="ECO:0000313" key="1">
    <source>
        <dbReference type="EMBL" id="SBV36154.1"/>
    </source>
</evidence>
<reference evidence="1" key="1">
    <citation type="submission" date="2016-03" db="EMBL/GenBank/DDBJ databases">
        <authorList>
            <person name="Ploux O."/>
        </authorList>
    </citation>
    <scope>NUCLEOTIDE SEQUENCE</scope>
    <source>
        <strain evidence="1">UC10</strain>
    </source>
</reference>
<sequence length="120" mass="13111">MSDPVLEVVIKLAESSPEIDIPVTLTVGGLLISGRVISRENYMQENWLTASIEEGIKQALEQIGEDPKPADGHRHYIHLRDVRYFSPGQSPTPSVGTVTCRIALAHVSAFHFGFLSLAEG</sequence>
<dbReference type="AlphaFoldDB" id="A0A1Y5Q8I3"/>
<dbReference type="EMBL" id="FLTS01000001">
    <property type="protein sequence ID" value="SBV36154.1"/>
    <property type="molecule type" value="Genomic_DNA"/>
</dbReference>
<accession>A0A1Y5Q8I3</accession>
<name>A0A1Y5Q8I3_9GAMM</name>
<organism evidence="1">
    <name type="scientific">uncultured Stenotrophomonas sp</name>
    <dbReference type="NCBI Taxonomy" id="165438"/>
    <lineage>
        <taxon>Bacteria</taxon>
        <taxon>Pseudomonadati</taxon>
        <taxon>Pseudomonadota</taxon>
        <taxon>Gammaproteobacteria</taxon>
        <taxon>Lysobacterales</taxon>
        <taxon>Lysobacteraceae</taxon>
        <taxon>Stenotrophomonas</taxon>
        <taxon>environmental samples</taxon>
    </lineage>
</organism>
<protein>
    <submittedName>
        <fullName evidence="1">Uncharacterized protein</fullName>
    </submittedName>
</protein>
<proteinExistence type="predicted"/>